<keyword evidence="2" id="KW-0732">Signal</keyword>
<evidence type="ECO:0008006" key="5">
    <source>
        <dbReference type="Google" id="ProtNLM"/>
    </source>
</evidence>
<evidence type="ECO:0000256" key="2">
    <source>
        <dbReference type="SAM" id="SignalP"/>
    </source>
</evidence>
<protein>
    <recommendedName>
        <fullName evidence="5">Peptidase C39-like domain-containing protein</fullName>
    </recommendedName>
</protein>
<organism evidence="3 4">
    <name type="scientific">Paraburkholderia steynii</name>
    <dbReference type="NCBI Taxonomy" id="1245441"/>
    <lineage>
        <taxon>Bacteria</taxon>
        <taxon>Pseudomonadati</taxon>
        <taxon>Pseudomonadota</taxon>
        <taxon>Betaproteobacteria</taxon>
        <taxon>Burkholderiales</taxon>
        <taxon>Burkholderiaceae</taxon>
        <taxon>Paraburkholderia</taxon>
    </lineage>
</organism>
<dbReference type="Proteomes" id="UP000198900">
    <property type="component" value="Unassembled WGS sequence"/>
</dbReference>
<sequence>MQKLLFADPKLFVSQGAVAGGCATHAAAAALTVLGLISDPGRIMAKRAEPNSRRLWIALRDTYAQGISFVELVRRMEELQFPVGIEHSEGKHHDVLRFAVDALQRQRPVILSFAPVNRPRSLHAVLAVGLSGRMDGRSFVPTSLLITDSYEQHPGLGPANARMEFSRAAKRQTDGLYVTAYCQYRVSLDGAISLRRTALPKSTANRP</sequence>
<keyword evidence="4" id="KW-1185">Reference proteome</keyword>
<proteinExistence type="predicted"/>
<gene>
    <name evidence="3" type="ORF">SAMN04487926_101488</name>
</gene>
<keyword evidence="1" id="KW-1133">Transmembrane helix</keyword>
<name>A0A7Z7FEA4_9BURK</name>
<feature type="transmembrane region" description="Helical" evidence="1">
    <location>
        <begin position="12"/>
        <end position="37"/>
    </location>
</feature>
<evidence type="ECO:0000256" key="1">
    <source>
        <dbReference type="SAM" id="Phobius"/>
    </source>
</evidence>
<keyword evidence="1" id="KW-0812">Transmembrane</keyword>
<feature type="signal peptide" evidence="2">
    <location>
        <begin position="1"/>
        <end position="19"/>
    </location>
</feature>
<accession>A0A7Z7FEA4</accession>
<dbReference type="EMBL" id="FNDI01000001">
    <property type="protein sequence ID" value="SDG97781.1"/>
    <property type="molecule type" value="Genomic_DNA"/>
</dbReference>
<comment type="caution">
    <text evidence="3">The sequence shown here is derived from an EMBL/GenBank/DDBJ whole genome shotgun (WGS) entry which is preliminary data.</text>
</comment>
<reference evidence="3" key="1">
    <citation type="submission" date="2016-10" db="EMBL/GenBank/DDBJ databases">
        <authorList>
            <person name="Varghese N."/>
            <person name="Submissions S."/>
        </authorList>
    </citation>
    <scope>NUCLEOTIDE SEQUENCE [LARGE SCALE GENOMIC DNA]</scope>
    <source>
        <strain evidence="3">YR281</strain>
    </source>
</reference>
<dbReference type="AlphaFoldDB" id="A0A7Z7FEA4"/>
<keyword evidence="1" id="KW-0472">Membrane</keyword>
<evidence type="ECO:0000313" key="3">
    <source>
        <dbReference type="EMBL" id="SDG97781.1"/>
    </source>
</evidence>
<feature type="chain" id="PRO_5031359173" description="Peptidase C39-like domain-containing protein" evidence="2">
    <location>
        <begin position="20"/>
        <end position="207"/>
    </location>
</feature>
<dbReference type="PROSITE" id="PS51257">
    <property type="entry name" value="PROKAR_LIPOPROTEIN"/>
    <property type="match status" value="1"/>
</dbReference>
<evidence type="ECO:0000313" key="4">
    <source>
        <dbReference type="Proteomes" id="UP000198900"/>
    </source>
</evidence>